<evidence type="ECO:0000256" key="6">
    <source>
        <dbReference type="ARBA" id="ARBA00023042"/>
    </source>
</evidence>
<dbReference type="InterPro" id="IPR004971">
    <property type="entry name" value="mRNA_G-N7_MeTrfase_dom"/>
</dbReference>
<dbReference type="AlphaFoldDB" id="A0AA41TC21"/>
<evidence type="ECO:0000256" key="8">
    <source>
        <dbReference type="SAM" id="MobiDB-lite"/>
    </source>
</evidence>
<keyword evidence="2 10" id="KW-0489">Methyltransferase</keyword>
<dbReference type="InterPro" id="IPR029063">
    <property type="entry name" value="SAM-dependent_MTases_sf"/>
</dbReference>
<protein>
    <recommendedName>
        <fullName evidence="1">mRNA (guanine-N(7))-methyltransferase</fullName>
        <ecNumber evidence="1">2.1.1.56</ecNumber>
    </recommendedName>
</protein>
<comment type="caution">
    <text evidence="10">The sequence shown here is derived from an EMBL/GenBank/DDBJ whole genome shotgun (WGS) entry which is preliminary data.</text>
</comment>
<evidence type="ECO:0000259" key="9">
    <source>
        <dbReference type="PROSITE" id="PS51562"/>
    </source>
</evidence>
<feature type="compositionally biased region" description="Basic and acidic residues" evidence="8">
    <location>
        <begin position="59"/>
        <end position="90"/>
    </location>
</feature>
<keyword evidence="6" id="KW-0506">mRNA capping</keyword>
<gene>
    <name evidence="10" type="ORF">SUZIE_209805</name>
</gene>
<dbReference type="Gene3D" id="3.40.50.150">
    <property type="entry name" value="Vaccinia Virus protein VP39"/>
    <property type="match status" value="3"/>
</dbReference>
<evidence type="ECO:0000256" key="3">
    <source>
        <dbReference type="ARBA" id="ARBA00022679"/>
    </source>
</evidence>
<evidence type="ECO:0000313" key="10">
    <source>
        <dbReference type="EMBL" id="MBZ3890807.1"/>
    </source>
</evidence>
<dbReference type="GO" id="GO:0003723">
    <property type="term" value="F:RNA binding"/>
    <property type="evidence" value="ECO:0007669"/>
    <property type="project" value="UniProtKB-KW"/>
</dbReference>
<dbReference type="EMBL" id="JAATJV010443574">
    <property type="protein sequence ID" value="MBZ3890807.1"/>
    <property type="molecule type" value="Genomic_DNA"/>
</dbReference>
<feature type="compositionally biased region" description="Polar residues" evidence="8">
    <location>
        <begin position="8"/>
        <end position="38"/>
    </location>
</feature>
<keyword evidence="5" id="KW-0694">RNA-binding</keyword>
<dbReference type="PANTHER" id="PTHR12189">
    <property type="entry name" value="MRNA GUANINE-7- METHYLTRANSFERASE"/>
    <property type="match status" value="1"/>
</dbReference>
<keyword evidence="6" id="KW-0507">mRNA processing</keyword>
<dbReference type="GO" id="GO:0004482">
    <property type="term" value="F:mRNA 5'-cap (guanine-N7-)-methyltransferase activity"/>
    <property type="evidence" value="ECO:0007669"/>
    <property type="project" value="UniProtKB-EC"/>
</dbReference>
<keyword evidence="3" id="KW-0808">Transferase</keyword>
<comment type="catalytic activity">
    <reaction evidence="7">
        <text>a 5'-end (5'-triphosphoguanosine)-ribonucleoside in mRNA + S-adenosyl-L-methionine = a 5'-end (N(7)-methyl 5'-triphosphoguanosine)-ribonucleoside in mRNA + S-adenosyl-L-homocysteine</text>
        <dbReference type="Rhea" id="RHEA:67008"/>
        <dbReference type="Rhea" id="RHEA-COMP:17166"/>
        <dbReference type="Rhea" id="RHEA-COMP:17167"/>
        <dbReference type="ChEBI" id="CHEBI:57856"/>
        <dbReference type="ChEBI" id="CHEBI:59789"/>
        <dbReference type="ChEBI" id="CHEBI:156461"/>
        <dbReference type="ChEBI" id="CHEBI:167617"/>
        <dbReference type="EC" id="2.1.1.56"/>
    </reaction>
</comment>
<evidence type="ECO:0000256" key="4">
    <source>
        <dbReference type="ARBA" id="ARBA00022691"/>
    </source>
</evidence>
<dbReference type="Proteomes" id="UP001166674">
    <property type="component" value="Unassembled WGS sequence"/>
</dbReference>
<name>A0AA41TC21_SCICA</name>
<organism evidence="10 11">
    <name type="scientific">Sciurus carolinensis</name>
    <name type="common">Eastern gray squirrel</name>
    <dbReference type="NCBI Taxonomy" id="30640"/>
    <lineage>
        <taxon>Eukaryota</taxon>
        <taxon>Metazoa</taxon>
        <taxon>Chordata</taxon>
        <taxon>Craniata</taxon>
        <taxon>Vertebrata</taxon>
        <taxon>Euteleostomi</taxon>
        <taxon>Mammalia</taxon>
        <taxon>Eutheria</taxon>
        <taxon>Euarchontoglires</taxon>
        <taxon>Glires</taxon>
        <taxon>Rodentia</taxon>
        <taxon>Sciuromorpha</taxon>
        <taxon>Sciuridae</taxon>
        <taxon>Sciurinae</taxon>
        <taxon>Sciurini</taxon>
        <taxon>Sciurus</taxon>
    </lineage>
</organism>
<feature type="region of interest" description="Disordered" evidence="8">
    <location>
        <begin position="1"/>
        <end position="121"/>
    </location>
</feature>
<evidence type="ECO:0000256" key="5">
    <source>
        <dbReference type="ARBA" id="ARBA00022884"/>
    </source>
</evidence>
<reference evidence="10" key="1">
    <citation type="submission" date="2020-03" db="EMBL/GenBank/DDBJ databases">
        <title>Studies in the Genomics of Life Span.</title>
        <authorList>
            <person name="Glass D."/>
        </authorList>
    </citation>
    <scope>NUCLEOTIDE SEQUENCE</scope>
    <source>
        <strain evidence="10">SUZIE</strain>
        <tissue evidence="10">Muscle</tissue>
    </source>
</reference>
<dbReference type="GO" id="GO:0005634">
    <property type="term" value="C:nucleus"/>
    <property type="evidence" value="ECO:0007669"/>
    <property type="project" value="TreeGrafter"/>
</dbReference>
<dbReference type="EC" id="2.1.1.56" evidence="1"/>
<evidence type="ECO:0000256" key="1">
    <source>
        <dbReference type="ARBA" id="ARBA00011926"/>
    </source>
</evidence>
<evidence type="ECO:0000256" key="2">
    <source>
        <dbReference type="ARBA" id="ARBA00022603"/>
    </source>
</evidence>
<dbReference type="PROSITE" id="PS51562">
    <property type="entry name" value="RNA_CAP0_MT"/>
    <property type="match status" value="1"/>
</dbReference>
<sequence length="360" mass="41433">MALEQAKASVNSESETSFSIDETTTASGTGFTVKTSVCGQVDTPKKRKEFEDDLVEQSSRYEEDSPSKKRKLDVEFVPEEKGSGDVEGVSKKRKLETDDDLKDEPSTGDGTQKKRKIELEDVPEKQKILEGGHSSTVAAHYNELKEVGLEKRSQSRIFYLRNFNNWIKSVLIDIADISVKQCQQRYEDMKNRRDEYIFNAEFITADCSKELLSDKFRDPQVCFDICSCQFVCHYSFESSEQADMMLRNACERLGPGGYFIGTTPNSFELIMAKKYNMKLVYKKTFLEFYEEKIKNNENKMLLKRMQALEPYPANESSKLTSEKADDYEHAAQYMKNSQVRLPLVRFHFLKYFLGNGKSSH</sequence>
<keyword evidence="11" id="KW-1185">Reference proteome</keyword>
<evidence type="ECO:0000256" key="7">
    <source>
        <dbReference type="ARBA" id="ARBA00044712"/>
    </source>
</evidence>
<dbReference type="Pfam" id="PF03291">
    <property type="entry name" value="mRNA_G-N7_MeTrfase"/>
    <property type="match status" value="2"/>
</dbReference>
<keyword evidence="4" id="KW-0949">S-adenosyl-L-methionine</keyword>
<proteinExistence type="predicted"/>
<dbReference type="InterPro" id="IPR039753">
    <property type="entry name" value="RG7MT1"/>
</dbReference>
<feature type="domain" description="MRNA cap 0 methyltransferase" evidence="9">
    <location>
        <begin position="170"/>
        <end position="360"/>
    </location>
</feature>
<dbReference type="PANTHER" id="PTHR12189:SF2">
    <property type="entry name" value="MRNA CAP GUANINE-N7 METHYLTRANSFERASE"/>
    <property type="match status" value="1"/>
</dbReference>
<accession>A0AA41TC21</accession>
<dbReference type="SUPFAM" id="SSF53335">
    <property type="entry name" value="S-adenosyl-L-methionine-dependent methyltransferases"/>
    <property type="match status" value="1"/>
</dbReference>
<evidence type="ECO:0000313" key="11">
    <source>
        <dbReference type="Proteomes" id="UP001166674"/>
    </source>
</evidence>